<dbReference type="SUPFAM" id="SSF52540">
    <property type="entry name" value="P-loop containing nucleoside triphosphate hydrolases"/>
    <property type="match status" value="1"/>
</dbReference>
<evidence type="ECO:0000313" key="6">
    <source>
        <dbReference type="EMBL" id="TMP65956.1"/>
    </source>
</evidence>
<evidence type="ECO:0000313" key="7">
    <source>
        <dbReference type="Proteomes" id="UP000305874"/>
    </source>
</evidence>
<organism evidence="6 7">
    <name type="scientific">Pseudoalteromonas ruthenica</name>
    <dbReference type="NCBI Taxonomy" id="151081"/>
    <lineage>
        <taxon>Bacteria</taxon>
        <taxon>Pseudomonadati</taxon>
        <taxon>Pseudomonadota</taxon>
        <taxon>Gammaproteobacteria</taxon>
        <taxon>Alteromonadales</taxon>
        <taxon>Pseudoalteromonadaceae</taxon>
        <taxon>Pseudoalteromonas</taxon>
    </lineage>
</organism>
<evidence type="ECO:0000256" key="4">
    <source>
        <dbReference type="ARBA" id="ARBA00023136"/>
    </source>
</evidence>
<accession>A0A5S3Y115</accession>
<dbReference type="PANTHER" id="PTHR43394:SF1">
    <property type="entry name" value="ATP-BINDING CASSETTE SUB-FAMILY B MEMBER 10, MITOCHONDRIAL"/>
    <property type="match status" value="1"/>
</dbReference>
<reference evidence="7" key="2">
    <citation type="submission" date="2019-06" db="EMBL/GenBank/DDBJ databases">
        <title>Co-occurence of chitin degradation, pigmentation and bioactivity in marine Pseudoalteromonas.</title>
        <authorList>
            <person name="Sonnenschein E.C."/>
            <person name="Bech P.K."/>
        </authorList>
    </citation>
    <scope>NUCLEOTIDE SEQUENCE [LARGE SCALE GENOMIC DNA]</scope>
    <source>
        <strain evidence="7">S2897</strain>
    </source>
</reference>
<feature type="non-terminal residue" evidence="6">
    <location>
        <position position="110"/>
    </location>
</feature>
<dbReference type="Gene3D" id="3.40.50.300">
    <property type="entry name" value="P-loop containing nucleotide triphosphate hydrolases"/>
    <property type="match status" value="1"/>
</dbReference>
<dbReference type="InterPro" id="IPR003439">
    <property type="entry name" value="ABC_transporter-like_ATP-bd"/>
</dbReference>
<evidence type="ECO:0000259" key="5">
    <source>
        <dbReference type="Pfam" id="PF00005"/>
    </source>
</evidence>
<dbReference type="Proteomes" id="UP000305874">
    <property type="component" value="Unassembled WGS sequence"/>
</dbReference>
<dbReference type="GO" id="GO:0015421">
    <property type="term" value="F:ABC-type oligopeptide transporter activity"/>
    <property type="evidence" value="ECO:0007669"/>
    <property type="project" value="TreeGrafter"/>
</dbReference>
<name>A0A5S3Y115_9GAMM</name>
<dbReference type="GO" id="GO:0005886">
    <property type="term" value="C:plasma membrane"/>
    <property type="evidence" value="ECO:0007669"/>
    <property type="project" value="UniProtKB-SubCell"/>
</dbReference>
<dbReference type="RefSeq" id="WP_138549497.1">
    <property type="nucleotide sequence ID" value="NZ_PNCG01001091.1"/>
</dbReference>
<evidence type="ECO:0000256" key="3">
    <source>
        <dbReference type="ARBA" id="ARBA00022989"/>
    </source>
</evidence>
<dbReference type="Gene3D" id="1.20.1560.10">
    <property type="entry name" value="ABC transporter type 1, transmembrane domain"/>
    <property type="match status" value="1"/>
</dbReference>
<comment type="caution">
    <text evidence="6">The sequence shown here is derived from an EMBL/GenBank/DDBJ whole genome shotgun (WGS) entry which is preliminary data.</text>
</comment>
<dbReference type="InterPro" id="IPR039421">
    <property type="entry name" value="Type_1_exporter"/>
</dbReference>
<keyword evidence="6" id="KW-0547">Nucleotide-binding</keyword>
<gene>
    <name evidence="6" type="ORF">CWC05_23920</name>
</gene>
<evidence type="ECO:0000256" key="2">
    <source>
        <dbReference type="ARBA" id="ARBA00022692"/>
    </source>
</evidence>
<dbReference type="InterPro" id="IPR036640">
    <property type="entry name" value="ABC1_TM_sf"/>
</dbReference>
<dbReference type="AlphaFoldDB" id="A0A5S3Y115"/>
<sequence length="110" mass="11479">GDLGAFVFYAILVASSLATISEVIGELQRAAGATERLIEILQAKSLIQASYVTSLNAGSLAAQITVKDVCFNYPSRPNQAATKHLNLTIEQGKVLALVGPSGAGKSTLFE</sequence>
<protein>
    <submittedName>
        <fullName evidence="6">ABC transporter ATP-binding protein</fullName>
    </submittedName>
</protein>
<dbReference type="PANTHER" id="PTHR43394">
    <property type="entry name" value="ATP-DEPENDENT PERMEASE MDL1, MITOCHONDRIAL"/>
    <property type="match status" value="1"/>
</dbReference>
<dbReference type="Pfam" id="PF00005">
    <property type="entry name" value="ABC_tran"/>
    <property type="match status" value="1"/>
</dbReference>
<dbReference type="GO" id="GO:0016887">
    <property type="term" value="F:ATP hydrolysis activity"/>
    <property type="evidence" value="ECO:0007669"/>
    <property type="project" value="InterPro"/>
</dbReference>
<keyword evidence="3" id="KW-1133">Transmembrane helix</keyword>
<dbReference type="InterPro" id="IPR027417">
    <property type="entry name" value="P-loop_NTPase"/>
</dbReference>
<feature type="non-terminal residue" evidence="6">
    <location>
        <position position="1"/>
    </location>
</feature>
<reference evidence="6 7" key="1">
    <citation type="submission" date="2017-12" db="EMBL/GenBank/DDBJ databases">
        <authorList>
            <person name="Paulsen S."/>
            <person name="Gram L.K."/>
        </authorList>
    </citation>
    <scope>NUCLEOTIDE SEQUENCE [LARGE SCALE GENOMIC DNA]</scope>
    <source>
        <strain evidence="6 7">S2897</strain>
    </source>
</reference>
<comment type="subcellular location">
    <subcellularLocation>
        <location evidence="1">Cell membrane</location>
        <topology evidence="1">Multi-pass membrane protein</topology>
    </subcellularLocation>
</comment>
<proteinExistence type="predicted"/>
<feature type="domain" description="ABC transporter" evidence="5">
    <location>
        <begin position="83"/>
        <end position="109"/>
    </location>
</feature>
<keyword evidence="6" id="KW-0067">ATP-binding</keyword>
<keyword evidence="2" id="KW-0812">Transmembrane</keyword>
<evidence type="ECO:0000256" key="1">
    <source>
        <dbReference type="ARBA" id="ARBA00004651"/>
    </source>
</evidence>
<keyword evidence="4" id="KW-0472">Membrane</keyword>
<dbReference type="EMBL" id="PNCG01001091">
    <property type="protein sequence ID" value="TMP65956.1"/>
    <property type="molecule type" value="Genomic_DNA"/>
</dbReference>
<dbReference type="GO" id="GO:0005524">
    <property type="term" value="F:ATP binding"/>
    <property type="evidence" value="ECO:0007669"/>
    <property type="project" value="UniProtKB-KW"/>
</dbReference>